<reference evidence="2" key="1">
    <citation type="submission" date="2014-11" db="EMBL/GenBank/DDBJ databases">
        <authorList>
            <person name="Amaro Gonzalez C."/>
        </authorList>
    </citation>
    <scope>NUCLEOTIDE SEQUENCE</scope>
</reference>
<organism evidence="2">
    <name type="scientific">Anguilla anguilla</name>
    <name type="common">European freshwater eel</name>
    <name type="synonym">Muraena anguilla</name>
    <dbReference type="NCBI Taxonomy" id="7936"/>
    <lineage>
        <taxon>Eukaryota</taxon>
        <taxon>Metazoa</taxon>
        <taxon>Chordata</taxon>
        <taxon>Craniata</taxon>
        <taxon>Vertebrata</taxon>
        <taxon>Euteleostomi</taxon>
        <taxon>Actinopterygii</taxon>
        <taxon>Neopterygii</taxon>
        <taxon>Teleostei</taxon>
        <taxon>Anguilliformes</taxon>
        <taxon>Anguillidae</taxon>
        <taxon>Anguilla</taxon>
    </lineage>
</organism>
<reference evidence="2" key="2">
    <citation type="journal article" date="2015" name="Fish Shellfish Immunol.">
        <title>Early steps in the European eel (Anguilla anguilla)-Vibrio vulnificus interaction in the gills: Role of the RtxA13 toxin.</title>
        <authorList>
            <person name="Callol A."/>
            <person name="Pajuelo D."/>
            <person name="Ebbesson L."/>
            <person name="Teles M."/>
            <person name="MacKenzie S."/>
            <person name="Amaro C."/>
        </authorList>
    </citation>
    <scope>NUCLEOTIDE SEQUENCE</scope>
</reference>
<accession>A0A0E9V633</accession>
<dbReference type="EMBL" id="GBXM01034998">
    <property type="protein sequence ID" value="JAH73579.1"/>
    <property type="molecule type" value="Transcribed_RNA"/>
</dbReference>
<name>A0A0E9V633_ANGAN</name>
<dbReference type="AlphaFoldDB" id="A0A0E9V633"/>
<evidence type="ECO:0000313" key="2">
    <source>
        <dbReference type="EMBL" id="JAH73579.1"/>
    </source>
</evidence>
<feature type="region of interest" description="Disordered" evidence="1">
    <location>
        <begin position="1"/>
        <end position="35"/>
    </location>
</feature>
<evidence type="ECO:0000256" key="1">
    <source>
        <dbReference type="SAM" id="MobiDB-lite"/>
    </source>
</evidence>
<proteinExistence type="predicted"/>
<protein>
    <submittedName>
        <fullName evidence="2">Uncharacterized protein</fullName>
    </submittedName>
</protein>
<sequence length="35" mass="4020">MQTREEAEPTSGAILLHRSRGREPCRLFKQTVHSP</sequence>